<protein>
    <submittedName>
        <fullName evidence="2">Uncharacterized protein</fullName>
    </submittedName>
</protein>
<dbReference type="HOGENOM" id="CLU_3165205_0_0_0"/>
<gene>
    <name evidence="2" type="ORF">DSM3645_03553</name>
</gene>
<evidence type="ECO:0000256" key="1">
    <source>
        <dbReference type="SAM" id="MobiDB-lite"/>
    </source>
</evidence>
<proteinExistence type="predicted"/>
<organism evidence="2 3">
    <name type="scientific">Blastopirellula marina DSM 3645</name>
    <dbReference type="NCBI Taxonomy" id="314230"/>
    <lineage>
        <taxon>Bacteria</taxon>
        <taxon>Pseudomonadati</taxon>
        <taxon>Planctomycetota</taxon>
        <taxon>Planctomycetia</taxon>
        <taxon>Pirellulales</taxon>
        <taxon>Pirellulaceae</taxon>
        <taxon>Blastopirellula</taxon>
    </lineage>
</organism>
<dbReference type="Proteomes" id="UP000004358">
    <property type="component" value="Unassembled WGS sequence"/>
</dbReference>
<evidence type="ECO:0000313" key="2">
    <source>
        <dbReference type="EMBL" id="EAQ79520.1"/>
    </source>
</evidence>
<reference evidence="2 3" key="1">
    <citation type="submission" date="2006-02" db="EMBL/GenBank/DDBJ databases">
        <authorList>
            <person name="Amann R."/>
            <person name="Ferriera S."/>
            <person name="Johnson J."/>
            <person name="Kravitz S."/>
            <person name="Halpern A."/>
            <person name="Remington K."/>
            <person name="Beeson K."/>
            <person name="Tran B."/>
            <person name="Rogers Y.-H."/>
            <person name="Friedman R."/>
            <person name="Venter J.C."/>
        </authorList>
    </citation>
    <scope>NUCLEOTIDE SEQUENCE [LARGE SCALE GENOMIC DNA]</scope>
    <source>
        <strain evidence="2 3">DSM 3645</strain>
    </source>
</reference>
<dbReference type="EMBL" id="AANZ01000014">
    <property type="protein sequence ID" value="EAQ79520.1"/>
    <property type="molecule type" value="Genomic_DNA"/>
</dbReference>
<sequence length="47" mass="5320">MLQISSGGRRNCLRRDYDKVVTSEESDHFAGEPSPERQRSAKQARLG</sequence>
<feature type="compositionally biased region" description="Basic and acidic residues" evidence="1">
    <location>
        <begin position="21"/>
        <end position="39"/>
    </location>
</feature>
<evidence type="ECO:0000313" key="3">
    <source>
        <dbReference type="Proteomes" id="UP000004358"/>
    </source>
</evidence>
<feature type="region of interest" description="Disordered" evidence="1">
    <location>
        <begin position="21"/>
        <end position="47"/>
    </location>
</feature>
<name>A3ZW24_9BACT</name>
<dbReference type="AlphaFoldDB" id="A3ZW24"/>
<accession>A3ZW24</accession>
<comment type="caution">
    <text evidence="2">The sequence shown here is derived from an EMBL/GenBank/DDBJ whole genome shotgun (WGS) entry which is preliminary data.</text>
</comment>